<dbReference type="OrthoDB" id="5363652at2"/>
<evidence type="ECO:0008006" key="3">
    <source>
        <dbReference type="Google" id="ProtNLM"/>
    </source>
</evidence>
<dbReference type="EMBL" id="CP023434">
    <property type="protein sequence ID" value="AXY24945.1"/>
    <property type="molecule type" value="Genomic_DNA"/>
</dbReference>
<proteinExistence type="predicted"/>
<dbReference type="Pfam" id="PF07751">
    <property type="entry name" value="Abi_2"/>
    <property type="match status" value="1"/>
</dbReference>
<keyword evidence="2" id="KW-1185">Reference proteome</keyword>
<evidence type="ECO:0000313" key="2">
    <source>
        <dbReference type="Proteomes" id="UP000263232"/>
    </source>
</evidence>
<dbReference type="RefSeq" id="WP_118989867.1">
    <property type="nucleotide sequence ID" value="NZ_CP023434.1"/>
</dbReference>
<name>A0A347WIN8_9LACT</name>
<dbReference type="AlphaFoldDB" id="A0A347WIN8"/>
<organism evidence="1 2">
    <name type="scientific">Suicoccus acidiformans</name>
    <dbReference type="NCBI Taxonomy" id="2036206"/>
    <lineage>
        <taxon>Bacteria</taxon>
        <taxon>Bacillati</taxon>
        <taxon>Bacillota</taxon>
        <taxon>Bacilli</taxon>
        <taxon>Lactobacillales</taxon>
        <taxon>Aerococcaceae</taxon>
        <taxon>Suicoccus</taxon>
    </lineage>
</organism>
<evidence type="ECO:0000313" key="1">
    <source>
        <dbReference type="EMBL" id="AXY24945.1"/>
    </source>
</evidence>
<reference evidence="1 2" key="1">
    <citation type="submission" date="2017-09" db="EMBL/GenBank/DDBJ databases">
        <title>Complete genome sequence of Oxytococcus suis strain ZY16052.</title>
        <authorList>
            <person name="Li F."/>
        </authorList>
    </citation>
    <scope>NUCLEOTIDE SEQUENCE [LARGE SCALE GENOMIC DNA]</scope>
    <source>
        <strain evidence="1 2">ZY16052</strain>
    </source>
</reference>
<dbReference type="InterPro" id="IPR011664">
    <property type="entry name" value="Abi_system_AbiD/AbiF-like"/>
</dbReference>
<protein>
    <recommendedName>
        <fullName evidence="3">CAAX protease</fullName>
    </recommendedName>
</protein>
<gene>
    <name evidence="1" type="ORF">CL176_02275</name>
</gene>
<dbReference type="KEGG" id="abae:CL176_02275"/>
<accession>A0A347WIN8</accession>
<dbReference type="Proteomes" id="UP000263232">
    <property type="component" value="Chromosome"/>
</dbReference>
<sequence length="331" mass="39084">MCEYVHKESYDGQLEKIQQKGIIINSELQARQALQSHSYYTIINGYKRYFLKEGESDLVREGVTFDDFMQVYFLDVDISNALFKYIIYIEKSIRSRLSYTVAMNIGDTEEKYLIRSHYSDNRGTRATALKSIENVINESKRNSTTKHFKDTKLNIPPWIVVNDLSFSTVIFWYDMLDDSLKREIRKDYFDNSGLYPEFQEIFFYNNLQFLREYRNQAAHGKIHFKEKISHSVHFQSAKHFFNNTLYDDELALSGIGRKDLYAAISVILGFTMDVNLKAKFIEDLLLRFLPYINGKTFAPTKRIADQTIYDLFDLPHDLFERIYLYLNTIKS</sequence>